<gene>
    <name evidence="5" type="ORF">M2152_000365</name>
</gene>
<dbReference type="PRINTS" id="PR00033">
    <property type="entry name" value="HTHASNC"/>
</dbReference>
<dbReference type="PANTHER" id="PTHR30154">
    <property type="entry name" value="LEUCINE-RESPONSIVE REGULATORY PROTEIN"/>
    <property type="match status" value="1"/>
</dbReference>
<evidence type="ECO:0000256" key="1">
    <source>
        <dbReference type="ARBA" id="ARBA00023015"/>
    </source>
</evidence>
<dbReference type="InterPro" id="IPR036390">
    <property type="entry name" value="WH_DNA-bd_sf"/>
</dbReference>
<sequence>MDAESAMDAANPMSRIAAFATAPQAAAALDDIDRQLLVALSHDGRKSHRALAREIPLSPPAIGERIARLERLGVIQGYTVRIGWPEVGFPIVAHLAISITAGADLAAIMDAISELPELEAAHIVTGQWDVLVRFRVADHRGLQTLVLAKVWQIPGIQRVETNLELARVIGDSTRLEGTDDSAP</sequence>
<dbReference type="Proteomes" id="UP001160142">
    <property type="component" value="Unassembled WGS sequence"/>
</dbReference>
<dbReference type="InterPro" id="IPR019888">
    <property type="entry name" value="Tscrpt_reg_AsnC-like"/>
</dbReference>
<dbReference type="PROSITE" id="PS50956">
    <property type="entry name" value="HTH_ASNC_2"/>
    <property type="match status" value="1"/>
</dbReference>
<keyword evidence="3" id="KW-0804">Transcription</keyword>
<organism evidence="5 6">
    <name type="scientific">Antiquaquibacter oligotrophicus</name>
    <dbReference type="NCBI Taxonomy" id="2880260"/>
    <lineage>
        <taxon>Bacteria</taxon>
        <taxon>Bacillati</taxon>
        <taxon>Actinomycetota</taxon>
        <taxon>Actinomycetes</taxon>
        <taxon>Micrococcales</taxon>
        <taxon>Microbacteriaceae</taxon>
        <taxon>Antiquaquibacter</taxon>
    </lineage>
</organism>
<dbReference type="EMBL" id="JARXVQ010000001">
    <property type="protein sequence ID" value="MDH6180183.1"/>
    <property type="molecule type" value="Genomic_DNA"/>
</dbReference>
<dbReference type="InterPro" id="IPR011008">
    <property type="entry name" value="Dimeric_a/b-barrel"/>
</dbReference>
<evidence type="ECO:0000313" key="5">
    <source>
        <dbReference type="EMBL" id="MDH6180183.1"/>
    </source>
</evidence>
<dbReference type="Gene3D" id="3.30.70.920">
    <property type="match status" value="1"/>
</dbReference>
<keyword evidence="6" id="KW-1185">Reference proteome</keyword>
<dbReference type="Gene3D" id="1.10.10.10">
    <property type="entry name" value="Winged helix-like DNA-binding domain superfamily/Winged helix DNA-binding domain"/>
    <property type="match status" value="1"/>
</dbReference>
<keyword evidence="2" id="KW-0238">DNA-binding</keyword>
<comment type="caution">
    <text evidence="5">The sequence shown here is derived from an EMBL/GenBank/DDBJ whole genome shotgun (WGS) entry which is preliminary data.</text>
</comment>
<dbReference type="PANTHER" id="PTHR30154:SF34">
    <property type="entry name" value="TRANSCRIPTIONAL REGULATOR AZLB"/>
    <property type="match status" value="1"/>
</dbReference>
<name>A0ABT6KJL0_9MICO</name>
<dbReference type="SUPFAM" id="SSF46785">
    <property type="entry name" value="Winged helix' DNA-binding domain"/>
    <property type="match status" value="1"/>
</dbReference>
<evidence type="ECO:0000259" key="4">
    <source>
        <dbReference type="PROSITE" id="PS50956"/>
    </source>
</evidence>
<evidence type="ECO:0000313" key="6">
    <source>
        <dbReference type="Proteomes" id="UP001160142"/>
    </source>
</evidence>
<evidence type="ECO:0000256" key="3">
    <source>
        <dbReference type="ARBA" id="ARBA00023163"/>
    </source>
</evidence>
<dbReference type="RefSeq" id="WP_322132549.1">
    <property type="nucleotide sequence ID" value="NZ_CP085036.1"/>
</dbReference>
<keyword evidence="1" id="KW-0805">Transcription regulation</keyword>
<dbReference type="Pfam" id="PF01037">
    <property type="entry name" value="AsnC_trans_reg"/>
    <property type="match status" value="1"/>
</dbReference>
<dbReference type="InterPro" id="IPR019887">
    <property type="entry name" value="Tscrpt_reg_AsnC/Lrp_C"/>
</dbReference>
<accession>A0ABT6KJL0</accession>
<dbReference type="Pfam" id="PF13404">
    <property type="entry name" value="HTH_AsnC-type"/>
    <property type="match status" value="1"/>
</dbReference>
<dbReference type="InterPro" id="IPR036388">
    <property type="entry name" value="WH-like_DNA-bd_sf"/>
</dbReference>
<proteinExistence type="predicted"/>
<protein>
    <submittedName>
        <fullName evidence="5">Lrp/AsnC family leucine-responsive transcriptional regulator</fullName>
    </submittedName>
</protein>
<dbReference type="InterPro" id="IPR000485">
    <property type="entry name" value="AsnC-type_HTH_dom"/>
</dbReference>
<evidence type="ECO:0000256" key="2">
    <source>
        <dbReference type="ARBA" id="ARBA00023125"/>
    </source>
</evidence>
<reference evidence="5 6" key="1">
    <citation type="submission" date="2023-04" db="EMBL/GenBank/DDBJ databases">
        <title>Genome Encyclopedia of Bacteria and Archaea VI: Functional Genomics of Type Strains.</title>
        <authorList>
            <person name="Whitman W."/>
        </authorList>
    </citation>
    <scope>NUCLEOTIDE SEQUENCE [LARGE SCALE GENOMIC DNA]</scope>
    <source>
        <strain evidence="5 6">SG_E_30_P1</strain>
    </source>
</reference>
<feature type="domain" description="HTH asnC-type" evidence="4">
    <location>
        <begin position="29"/>
        <end position="90"/>
    </location>
</feature>
<dbReference type="SUPFAM" id="SSF54909">
    <property type="entry name" value="Dimeric alpha+beta barrel"/>
    <property type="match status" value="1"/>
</dbReference>
<dbReference type="SMART" id="SM00344">
    <property type="entry name" value="HTH_ASNC"/>
    <property type="match status" value="1"/>
</dbReference>